<dbReference type="AlphaFoldDB" id="A0A553Q9K4"/>
<gene>
    <name evidence="1" type="ORF">DNTS_018592</name>
</gene>
<organism evidence="1 2">
    <name type="scientific">Danionella cerebrum</name>
    <dbReference type="NCBI Taxonomy" id="2873325"/>
    <lineage>
        <taxon>Eukaryota</taxon>
        <taxon>Metazoa</taxon>
        <taxon>Chordata</taxon>
        <taxon>Craniata</taxon>
        <taxon>Vertebrata</taxon>
        <taxon>Euteleostomi</taxon>
        <taxon>Actinopterygii</taxon>
        <taxon>Neopterygii</taxon>
        <taxon>Teleostei</taxon>
        <taxon>Ostariophysi</taxon>
        <taxon>Cypriniformes</taxon>
        <taxon>Danionidae</taxon>
        <taxon>Danioninae</taxon>
        <taxon>Danionella</taxon>
    </lineage>
</organism>
<protein>
    <submittedName>
        <fullName evidence="1">Uncharacterized protein</fullName>
    </submittedName>
</protein>
<evidence type="ECO:0000313" key="1">
    <source>
        <dbReference type="EMBL" id="TRY86615.1"/>
    </source>
</evidence>
<reference evidence="1 2" key="1">
    <citation type="journal article" date="2019" name="Sci. Data">
        <title>Hybrid genome assembly and annotation of Danionella translucida.</title>
        <authorList>
            <person name="Kadobianskyi M."/>
            <person name="Schulze L."/>
            <person name="Schuelke M."/>
            <person name="Judkewitz B."/>
        </authorList>
    </citation>
    <scope>NUCLEOTIDE SEQUENCE [LARGE SCALE GENOMIC DNA]</scope>
    <source>
        <strain evidence="1 2">Bolton</strain>
    </source>
</reference>
<name>A0A553Q9K4_9TELE</name>
<comment type="caution">
    <text evidence="1">The sequence shown here is derived from an EMBL/GenBank/DDBJ whole genome shotgun (WGS) entry which is preliminary data.</text>
</comment>
<accession>A0A553Q9K4</accession>
<evidence type="ECO:0000313" key="2">
    <source>
        <dbReference type="Proteomes" id="UP000316079"/>
    </source>
</evidence>
<dbReference type="EMBL" id="SRMA01026197">
    <property type="protein sequence ID" value="TRY86615.1"/>
    <property type="molecule type" value="Genomic_DNA"/>
</dbReference>
<sequence>MSSSFERFPSLRPRCIRTHCQTSSEQITESEWKGRERRCRGLWENTSLSLSNGPSRRSVCSSPRGSLRELMLLLHAGDAVLHGADMRSRNLLIERCSGTGLLSVCESTREAATTNPPVFGRSPQERRLYHSYISSLPHQGHLQRVWWNFFPLRPANEALEPIAEVFLGGIESGFLYERQINLPFLQRNSRRKTPVPLSPSPKHLNTEEILSLSIRLILGVRGTQGSVYCAVCTDSETAARLICAICNSLQQHVTVSMPERCTDLVIEEAGLLLAALMWREESAVAAASGVTCPAVPPNASSILHHKHCRSPAKNRSSFLHDNAGVHENNLDHFLVLEILLRETRCGELENLWLSSESEELAPPALAATAALLMLSHTPLLLAGPPYSVQLLRASVHLKHFKQQNHQEITSYSSLLFLALALMMEQSSLEHD</sequence>
<proteinExistence type="predicted"/>
<keyword evidence="2" id="KW-1185">Reference proteome</keyword>
<dbReference type="Proteomes" id="UP000316079">
    <property type="component" value="Unassembled WGS sequence"/>
</dbReference>